<organism evidence="2 3">
    <name type="scientific">Shewanella sediminis (strain HAW-EB3)</name>
    <dbReference type="NCBI Taxonomy" id="425104"/>
    <lineage>
        <taxon>Bacteria</taxon>
        <taxon>Pseudomonadati</taxon>
        <taxon>Pseudomonadota</taxon>
        <taxon>Gammaproteobacteria</taxon>
        <taxon>Alteromonadales</taxon>
        <taxon>Shewanellaceae</taxon>
        <taxon>Shewanella</taxon>
    </lineage>
</organism>
<dbReference type="KEGG" id="sse:Ssed_2757"/>
<keyword evidence="1" id="KW-0472">Membrane</keyword>
<dbReference type="EMBL" id="CP000821">
    <property type="protein sequence ID" value="ABV37364.1"/>
    <property type="molecule type" value="Genomic_DNA"/>
</dbReference>
<protein>
    <submittedName>
        <fullName evidence="2">Uncharacterized protein</fullName>
    </submittedName>
</protein>
<gene>
    <name evidence="2" type="ordered locus">Ssed_2757</name>
</gene>
<dbReference type="HOGENOM" id="CLU_2095203_0_0_6"/>
<keyword evidence="1" id="KW-1133">Transmembrane helix</keyword>
<dbReference type="Proteomes" id="UP000002015">
    <property type="component" value="Chromosome"/>
</dbReference>
<keyword evidence="3" id="KW-1185">Reference proteome</keyword>
<feature type="transmembrane region" description="Helical" evidence="1">
    <location>
        <begin position="12"/>
        <end position="38"/>
    </location>
</feature>
<reference evidence="2 3" key="1">
    <citation type="submission" date="2007-08" db="EMBL/GenBank/DDBJ databases">
        <title>Complete sequence of Shewanella sediminis HAW-EB3.</title>
        <authorList>
            <consortium name="US DOE Joint Genome Institute"/>
            <person name="Copeland A."/>
            <person name="Lucas S."/>
            <person name="Lapidus A."/>
            <person name="Barry K."/>
            <person name="Glavina del Rio T."/>
            <person name="Dalin E."/>
            <person name="Tice H."/>
            <person name="Pitluck S."/>
            <person name="Chertkov O."/>
            <person name="Brettin T."/>
            <person name="Bruce D."/>
            <person name="Detter J.C."/>
            <person name="Han C."/>
            <person name="Schmutz J."/>
            <person name="Larimer F."/>
            <person name="Land M."/>
            <person name="Hauser L."/>
            <person name="Kyrpides N."/>
            <person name="Kim E."/>
            <person name="Zhao J.-S."/>
            <person name="Richardson P."/>
        </authorList>
    </citation>
    <scope>NUCLEOTIDE SEQUENCE [LARGE SCALE GENOMIC DNA]</scope>
    <source>
        <strain evidence="2 3">HAW-EB3</strain>
    </source>
</reference>
<accession>A8FWZ1</accession>
<evidence type="ECO:0000313" key="3">
    <source>
        <dbReference type="Proteomes" id="UP000002015"/>
    </source>
</evidence>
<feature type="transmembrane region" description="Helical" evidence="1">
    <location>
        <begin position="44"/>
        <end position="75"/>
    </location>
</feature>
<proteinExistence type="predicted"/>
<keyword evidence="1" id="KW-0812">Transmembrane</keyword>
<evidence type="ECO:0000313" key="2">
    <source>
        <dbReference type="EMBL" id="ABV37364.1"/>
    </source>
</evidence>
<sequence length="116" mass="12701">MMKSINEFTRNLGTLDTLLTISLAILTMGGGFTLLTIYGYQDSLWGILALLTLSFSLYIIKVTLFGMAATLITIANNSAPESDGRDDTSKDETRLKIIKVKSFGLCSCCDELYQSV</sequence>
<evidence type="ECO:0000256" key="1">
    <source>
        <dbReference type="SAM" id="Phobius"/>
    </source>
</evidence>
<name>A8FWZ1_SHESH</name>
<dbReference type="STRING" id="425104.Ssed_2757"/>
<dbReference type="AlphaFoldDB" id="A8FWZ1"/>